<accession>A0ABP3IYW6</accession>
<comment type="caution">
    <text evidence="6">The sequence shown here is derived from an EMBL/GenBank/DDBJ whole genome shotgun (WGS) entry which is preliminary data.</text>
</comment>
<dbReference type="InterPro" id="IPR032466">
    <property type="entry name" value="Metal_Hydrolase"/>
</dbReference>
<sequence>MGNMETLLIKNVTIVPMTGVETWFTNGYIYVESDRIKDVGRGSPPDSRYSADTVIDGDGMVAIPGLINGHTHTPMSLLRGYADDLPLMEWLEQMWAVEGQLSEEDMYWASMLSMIEMIKSGTTTFSDMYYGMNRIAAGVEQVGLRALLTQGIIEGNDGGDEQLDASVSFVKNWDQAANRRIHALLSPHAPYTCSPALIEKIVDRAHELDCSIHTHLAETRDEIRMVRDSHGTTPIALMENIGLFTRHVIAAHGVYLTDEDRHILSSRNVGVIHNPKSNMKLASGIAPVATMLNDGITVGLGTDGAASNNSLDMFEEMRFANLLQKGNLENPTALSAYDTLAMGTAGGARALGIDDQAGTIEPGKKADITLVDFTQAHVLPVNDVISHLIYSAKAEDVAYTIVDGRLLMANRELTTIDEDEVFWHIAAIKDKLL</sequence>
<organism evidence="6 7">
    <name type="scientific">Lentibacillus halophilus</name>
    <dbReference type="NCBI Taxonomy" id="295065"/>
    <lineage>
        <taxon>Bacteria</taxon>
        <taxon>Bacillati</taxon>
        <taxon>Bacillota</taxon>
        <taxon>Bacilli</taxon>
        <taxon>Bacillales</taxon>
        <taxon>Bacillaceae</taxon>
        <taxon>Lentibacillus</taxon>
    </lineage>
</organism>
<dbReference type="Pfam" id="PF01979">
    <property type="entry name" value="Amidohydro_1"/>
    <property type="match status" value="1"/>
</dbReference>
<dbReference type="Gene3D" id="3.20.20.140">
    <property type="entry name" value="Metal-dependent hydrolases"/>
    <property type="match status" value="1"/>
</dbReference>
<dbReference type="InterPro" id="IPR023512">
    <property type="entry name" value="Deaminase_MtaD/DadD"/>
</dbReference>
<evidence type="ECO:0000256" key="3">
    <source>
        <dbReference type="ARBA" id="ARBA00022833"/>
    </source>
</evidence>
<evidence type="ECO:0000313" key="7">
    <source>
        <dbReference type="Proteomes" id="UP001501459"/>
    </source>
</evidence>
<dbReference type="PANTHER" id="PTHR43794:SF11">
    <property type="entry name" value="AMIDOHYDROLASE-RELATED DOMAIN-CONTAINING PROTEIN"/>
    <property type="match status" value="1"/>
</dbReference>
<feature type="binding site" evidence="4">
    <location>
        <position position="72"/>
    </location>
    <ligand>
        <name>Zn(2+)</name>
        <dbReference type="ChEBI" id="CHEBI:29105"/>
    </ligand>
</feature>
<dbReference type="Gene3D" id="2.30.40.10">
    <property type="entry name" value="Urease, subunit C, domain 1"/>
    <property type="match status" value="1"/>
</dbReference>
<dbReference type="InterPro" id="IPR050287">
    <property type="entry name" value="MTA/SAH_deaminase"/>
</dbReference>
<dbReference type="EMBL" id="BAAADM010000020">
    <property type="protein sequence ID" value="GAA0433920.1"/>
    <property type="molecule type" value="Genomic_DNA"/>
</dbReference>
<evidence type="ECO:0000313" key="6">
    <source>
        <dbReference type="EMBL" id="GAA0433920.1"/>
    </source>
</evidence>
<keyword evidence="3 4" id="KW-0862">Zinc</keyword>
<evidence type="ECO:0000256" key="2">
    <source>
        <dbReference type="ARBA" id="ARBA00022801"/>
    </source>
</evidence>
<feature type="binding site" evidence="4">
    <location>
        <position position="303"/>
    </location>
    <ligand>
        <name>Zn(2+)</name>
        <dbReference type="ChEBI" id="CHEBI:29105"/>
    </ligand>
</feature>
<dbReference type="InterPro" id="IPR011059">
    <property type="entry name" value="Metal-dep_hydrolase_composite"/>
</dbReference>
<keyword evidence="1 4" id="KW-0479">Metal-binding</keyword>
<dbReference type="HAMAP" id="MF_01281">
    <property type="entry name" value="MTA_SAH_deamin"/>
    <property type="match status" value="1"/>
</dbReference>
<name>A0ABP3IYW6_9BACI</name>
<evidence type="ECO:0000256" key="1">
    <source>
        <dbReference type="ARBA" id="ARBA00022723"/>
    </source>
</evidence>
<feature type="binding site" evidence="4">
    <location>
        <position position="218"/>
    </location>
    <ligand>
        <name>substrate</name>
    </ligand>
</feature>
<gene>
    <name evidence="4" type="primary">mtaD</name>
    <name evidence="6" type="ORF">GCM10008983_08120</name>
</gene>
<dbReference type="PANTHER" id="PTHR43794">
    <property type="entry name" value="AMINOHYDROLASE SSNA-RELATED"/>
    <property type="match status" value="1"/>
</dbReference>
<evidence type="ECO:0000256" key="4">
    <source>
        <dbReference type="HAMAP-Rule" id="MF_01281"/>
    </source>
</evidence>
<dbReference type="SUPFAM" id="SSF51556">
    <property type="entry name" value="Metallo-dependent hydrolases"/>
    <property type="match status" value="1"/>
</dbReference>
<evidence type="ECO:0000259" key="5">
    <source>
        <dbReference type="Pfam" id="PF01979"/>
    </source>
</evidence>
<comment type="function">
    <text evidence="4">Catalyzes the deamination of 5-methylthioadenosine and S-adenosyl-L-homocysteine into 5-methylthioinosine and S-inosyl-L-homocysteine, respectively. Is also able to deaminate adenosine.</text>
</comment>
<comment type="catalytic activity">
    <reaction evidence="4">
        <text>S-methyl-5'-thioadenosine + H2O + H(+) = S-methyl-5'-thioinosine + NH4(+)</text>
        <dbReference type="Rhea" id="RHEA:25025"/>
        <dbReference type="ChEBI" id="CHEBI:15377"/>
        <dbReference type="ChEBI" id="CHEBI:15378"/>
        <dbReference type="ChEBI" id="CHEBI:17509"/>
        <dbReference type="ChEBI" id="CHEBI:28938"/>
        <dbReference type="ChEBI" id="CHEBI:48595"/>
        <dbReference type="EC" id="3.5.4.31"/>
    </reaction>
</comment>
<feature type="binding site" evidence="4">
    <location>
        <position position="70"/>
    </location>
    <ligand>
        <name>Zn(2+)</name>
        <dbReference type="ChEBI" id="CHEBI:29105"/>
    </ligand>
</feature>
<keyword evidence="7" id="KW-1185">Reference proteome</keyword>
<comment type="caution">
    <text evidence="4">Lacks conserved residue(s) required for the propagation of feature annotation.</text>
</comment>
<proteinExistence type="inferred from homology"/>
<comment type="catalytic activity">
    <reaction evidence="4">
        <text>S-adenosyl-L-homocysteine + H2O + H(+) = S-inosyl-L-homocysteine + NH4(+)</text>
        <dbReference type="Rhea" id="RHEA:20716"/>
        <dbReference type="ChEBI" id="CHEBI:15377"/>
        <dbReference type="ChEBI" id="CHEBI:15378"/>
        <dbReference type="ChEBI" id="CHEBI:28938"/>
        <dbReference type="ChEBI" id="CHEBI:57856"/>
        <dbReference type="ChEBI" id="CHEBI:57985"/>
        <dbReference type="EC" id="3.5.4.28"/>
    </reaction>
</comment>
<feature type="binding site" evidence="4">
    <location>
        <position position="188"/>
    </location>
    <ligand>
        <name>substrate</name>
    </ligand>
</feature>
<dbReference type="InterPro" id="IPR006680">
    <property type="entry name" value="Amidohydro-rel"/>
</dbReference>
<feature type="domain" description="Amidohydrolase-related" evidence="5">
    <location>
        <begin position="62"/>
        <end position="406"/>
    </location>
</feature>
<feature type="binding site" evidence="4">
    <location>
        <position position="98"/>
    </location>
    <ligand>
        <name>substrate</name>
    </ligand>
</feature>
<dbReference type="EC" id="3.5.4.28" evidence="4"/>
<keyword evidence="2 4" id="KW-0378">Hydrolase</keyword>
<comment type="cofactor">
    <cofactor evidence="4">
        <name>Zn(2+)</name>
        <dbReference type="ChEBI" id="CHEBI:29105"/>
    </cofactor>
    <text evidence="4">Binds 1 zinc ion per subunit.</text>
</comment>
<dbReference type="Proteomes" id="UP001501459">
    <property type="component" value="Unassembled WGS sequence"/>
</dbReference>
<protein>
    <recommendedName>
        <fullName evidence="4">5-methylthioadenosine/S-adenosylhomocysteine deaminase</fullName>
        <shortName evidence="4">MTA/SAH deaminase</shortName>
        <ecNumber evidence="4">3.5.4.28</ecNumber>
        <ecNumber evidence="4">3.5.4.31</ecNumber>
    </recommendedName>
</protein>
<dbReference type="SUPFAM" id="SSF51338">
    <property type="entry name" value="Composite domain of metallo-dependent hydrolases"/>
    <property type="match status" value="1"/>
</dbReference>
<feature type="binding site" evidence="4">
    <location>
        <position position="303"/>
    </location>
    <ligand>
        <name>substrate</name>
    </ligand>
</feature>
<dbReference type="EC" id="3.5.4.31" evidence="4"/>
<dbReference type="CDD" id="cd01298">
    <property type="entry name" value="ATZ_TRZ_like"/>
    <property type="match status" value="1"/>
</dbReference>
<comment type="similarity">
    <text evidence="4">Belongs to the metallo-dependent hydrolases superfamily. MTA/SAH deaminase family.</text>
</comment>
<reference evidence="7" key="1">
    <citation type="journal article" date="2019" name="Int. J. Syst. Evol. Microbiol.">
        <title>The Global Catalogue of Microorganisms (GCM) 10K type strain sequencing project: providing services to taxonomists for standard genome sequencing and annotation.</title>
        <authorList>
            <consortium name="The Broad Institute Genomics Platform"/>
            <consortium name="The Broad Institute Genome Sequencing Center for Infectious Disease"/>
            <person name="Wu L."/>
            <person name="Ma J."/>
        </authorList>
    </citation>
    <scope>NUCLEOTIDE SEQUENCE [LARGE SCALE GENOMIC DNA]</scope>
    <source>
        <strain evidence="7">JCM 12149</strain>
    </source>
</reference>
<feature type="binding site" evidence="4">
    <location>
        <position position="215"/>
    </location>
    <ligand>
        <name>Zn(2+)</name>
        <dbReference type="ChEBI" id="CHEBI:29105"/>
    </ligand>
</feature>